<feature type="compositionally biased region" description="Basic residues" evidence="1">
    <location>
        <begin position="37"/>
        <end position="46"/>
    </location>
</feature>
<reference evidence="3" key="1">
    <citation type="submission" date="2017-01" db="EMBL/GenBank/DDBJ databases">
        <authorList>
            <person name="Varghese N."/>
            <person name="Submissions S."/>
        </authorList>
    </citation>
    <scope>NUCLEOTIDE SEQUENCE [LARGE SCALE GENOMIC DNA]</scope>
    <source>
        <strain evidence="3">DSM 21768</strain>
    </source>
</reference>
<dbReference type="AlphaFoldDB" id="A0A1N7E4B9"/>
<proteinExistence type="predicted"/>
<name>A0A1N7E4B9_9GAMM</name>
<organism evidence="2 3">
    <name type="scientific">Moraxella cuniculi DSM 21768</name>
    <dbReference type="NCBI Taxonomy" id="1122245"/>
    <lineage>
        <taxon>Bacteria</taxon>
        <taxon>Pseudomonadati</taxon>
        <taxon>Pseudomonadota</taxon>
        <taxon>Gammaproteobacteria</taxon>
        <taxon>Moraxellales</taxon>
        <taxon>Moraxellaceae</taxon>
        <taxon>Moraxella</taxon>
    </lineage>
</organism>
<gene>
    <name evidence="2" type="ORF">SAMN02745664_10364</name>
</gene>
<sequence length="60" mass="6857">MEKITIILPKSGKGRNLASLSPLMKKGGKFASEKPRATHRRQRKSIKLQLRQGRSDWLID</sequence>
<evidence type="ECO:0000313" key="2">
    <source>
        <dbReference type="EMBL" id="SIR82876.1"/>
    </source>
</evidence>
<dbReference type="Proteomes" id="UP000187495">
    <property type="component" value="Unassembled WGS sequence"/>
</dbReference>
<accession>A0A1N7E4B9</accession>
<keyword evidence="3" id="KW-1185">Reference proteome</keyword>
<dbReference type="RefSeq" id="WP_076554780.1">
    <property type="nucleotide sequence ID" value="NZ_FTNU01000003.1"/>
</dbReference>
<evidence type="ECO:0000256" key="1">
    <source>
        <dbReference type="SAM" id="MobiDB-lite"/>
    </source>
</evidence>
<dbReference type="EMBL" id="FTNU01000003">
    <property type="protein sequence ID" value="SIR82876.1"/>
    <property type="molecule type" value="Genomic_DNA"/>
</dbReference>
<feature type="region of interest" description="Disordered" evidence="1">
    <location>
        <begin position="27"/>
        <end position="60"/>
    </location>
</feature>
<protein>
    <submittedName>
        <fullName evidence="2">Uncharacterized protein</fullName>
    </submittedName>
</protein>
<evidence type="ECO:0000313" key="3">
    <source>
        <dbReference type="Proteomes" id="UP000187495"/>
    </source>
</evidence>